<dbReference type="Proteomes" id="UP000194236">
    <property type="component" value="Unassembled WGS sequence"/>
</dbReference>
<evidence type="ECO:0000313" key="2">
    <source>
        <dbReference type="Proteomes" id="UP000194236"/>
    </source>
</evidence>
<protein>
    <submittedName>
        <fullName evidence="1">Uncharacterized protein</fullName>
    </submittedName>
</protein>
<dbReference type="OrthoDB" id="6534141at2759"/>
<evidence type="ECO:0000313" key="1">
    <source>
        <dbReference type="EMBL" id="OTF78841.1"/>
    </source>
</evidence>
<comment type="caution">
    <text evidence="1">The sequence shown here is derived from an EMBL/GenBank/DDBJ whole genome shotgun (WGS) entry which is preliminary data.</text>
</comment>
<dbReference type="EMBL" id="MUJZ01026014">
    <property type="protein sequence ID" value="OTF78841.1"/>
    <property type="molecule type" value="Genomic_DNA"/>
</dbReference>
<name>A0A1Y3BD49_EURMA</name>
<organism evidence="1 2">
    <name type="scientific">Euroglyphus maynei</name>
    <name type="common">Mayne's house dust mite</name>
    <dbReference type="NCBI Taxonomy" id="6958"/>
    <lineage>
        <taxon>Eukaryota</taxon>
        <taxon>Metazoa</taxon>
        <taxon>Ecdysozoa</taxon>
        <taxon>Arthropoda</taxon>
        <taxon>Chelicerata</taxon>
        <taxon>Arachnida</taxon>
        <taxon>Acari</taxon>
        <taxon>Acariformes</taxon>
        <taxon>Sarcoptiformes</taxon>
        <taxon>Astigmata</taxon>
        <taxon>Psoroptidia</taxon>
        <taxon>Analgoidea</taxon>
        <taxon>Pyroglyphidae</taxon>
        <taxon>Pyroglyphinae</taxon>
        <taxon>Euroglyphus</taxon>
    </lineage>
</organism>
<proteinExistence type="predicted"/>
<dbReference type="AlphaFoldDB" id="A0A1Y3BD49"/>
<sequence length="96" mass="11815">MNRLNRWLRYLFNRRHYQQHFTTGKTLRLNRLRSYGWQQFQRQHQHMIHCIMFSSNDVWNNVLFVGLVANIPLNIMIPNITDNNIIHYYSYGFNIT</sequence>
<keyword evidence="2" id="KW-1185">Reference proteome</keyword>
<gene>
    <name evidence="1" type="ORF">BLA29_006775</name>
</gene>
<reference evidence="1 2" key="1">
    <citation type="submission" date="2017-03" db="EMBL/GenBank/DDBJ databases">
        <title>Genome Survey of Euroglyphus maynei.</title>
        <authorList>
            <person name="Arlian L.G."/>
            <person name="Morgan M.S."/>
            <person name="Rider S.D."/>
        </authorList>
    </citation>
    <scope>NUCLEOTIDE SEQUENCE [LARGE SCALE GENOMIC DNA]</scope>
    <source>
        <strain evidence="1">Arlian Lab</strain>
        <tissue evidence="1">Whole body</tissue>
    </source>
</reference>
<accession>A0A1Y3BD49</accession>